<dbReference type="KEGG" id="lgi:LOTGIDRAFT_143354"/>
<feature type="binding site" evidence="11">
    <location>
        <begin position="103"/>
        <end position="106"/>
    </location>
    <ligand>
        <name>GTP</name>
        <dbReference type="ChEBI" id="CHEBI:37565"/>
    </ligand>
</feature>
<keyword evidence="4" id="KW-0519">Myristate</keyword>
<dbReference type="CDD" id="cd00878">
    <property type="entry name" value="Arf_Arl"/>
    <property type="match status" value="1"/>
</dbReference>
<dbReference type="GO" id="GO:0046872">
    <property type="term" value="F:metal ion binding"/>
    <property type="evidence" value="ECO:0007669"/>
    <property type="project" value="UniProtKB-KW"/>
</dbReference>
<dbReference type="GO" id="GO:0003924">
    <property type="term" value="F:GTPase activity"/>
    <property type="evidence" value="ECO:0007669"/>
    <property type="project" value="InterPro"/>
</dbReference>
<dbReference type="InterPro" id="IPR027417">
    <property type="entry name" value="P-loop_NTPase"/>
</dbReference>
<evidence type="ECO:0000256" key="7">
    <source>
        <dbReference type="ARBA" id="ARBA00022927"/>
    </source>
</evidence>
<dbReference type="OMA" id="TICAYPE"/>
<dbReference type="PRINTS" id="PR00328">
    <property type="entry name" value="SAR1GTPBP"/>
</dbReference>
<dbReference type="GO" id="GO:0005525">
    <property type="term" value="F:GTP binding"/>
    <property type="evidence" value="ECO:0007669"/>
    <property type="project" value="UniProtKB-KW"/>
</dbReference>
<feature type="binding site" evidence="11">
    <location>
        <position position="47"/>
    </location>
    <ligand>
        <name>GTP</name>
        <dbReference type="ChEBI" id="CHEBI:37565"/>
    </ligand>
</feature>
<protein>
    <recommendedName>
        <fullName evidence="15">ADP-ribosylation factor</fullName>
    </recommendedName>
</protein>
<dbReference type="GO" id="GO:0016192">
    <property type="term" value="P:vesicle-mediated transport"/>
    <property type="evidence" value="ECO:0007669"/>
    <property type="project" value="UniProtKB-KW"/>
</dbReference>
<dbReference type="Gene3D" id="3.40.50.300">
    <property type="entry name" value="P-loop containing nucleotide triphosphate hydrolases"/>
    <property type="match status" value="1"/>
</dbReference>
<evidence type="ECO:0000256" key="11">
    <source>
        <dbReference type="PIRSR" id="PIRSR606689-1"/>
    </source>
</evidence>
<dbReference type="Proteomes" id="UP000030746">
    <property type="component" value="Unassembled WGS sequence"/>
</dbReference>
<keyword evidence="9 11" id="KW-0342">GTP-binding</keyword>
<dbReference type="CTD" id="20234677"/>
<dbReference type="GeneID" id="20234677"/>
<dbReference type="InterPro" id="IPR006689">
    <property type="entry name" value="Small_GTPase_ARF/SAR"/>
</dbReference>
<dbReference type="HOGENOM" id="CLU_040729_15_0_1"/>
<dbReference type="SMART" id="SM00177">
    <property type="entry name" value="ARF"/>
    <property type="match status" value="1"/>
</dbReference>
<keyword evidence="8" id="KW-0333">Golgi apparatus</keyword>
<evidence type="ECO:0000256" key="6">
    <source>
        <dbReference type="ARBA" id="ARBA00022892"/>
    </source>
</evidence>
<organism evidence="13 14">
    <name type="scientific">Lottia gigantea</name>
    <name type="common">Giant owl limpet</name>
    <dbReference type="NCBI Taxonomy" id="225164"/>
    <lineage>
        <taxon>Eukaryota</taxon>
        <taxon>Metazoa</taxon>
        <taxon>Spiralia</taxon>
        <taxon>Lophotrochozoa</taxon>
        <taxon>Mollusca</taxon>
        <taxon>Gastropoda</taxon>
        <taxon>Patellogastropoda</taxon>
        <taxon>Lottioidea</taxon>
        <taxon>Lottiidae</taxon>
        <taxon>Lottia</taxon>
    </lineage>
</organism>
<keyword evidence="7" id="KW-0653">Protein transport</keyword>
<reference evidence="13 14" key="1">
    <citation type="journal article" date="2013" name="Nature">
        <title>Insights into bilaterian evolution from three spiralian genomes.</title>
        <authorList>
            <person name="Simakov O."/>
            <person name="Marletaz F."/>
            <person name="Cho S.J."/>
            <person name="Edsinger-Gonzales E."/>
            <person name="Havlak P."/>
            <person name="Hellsten U."/>
            <person name="Kuo D.H."/>
            <person name="Larsson T."/>
            <person name="Lv J."/>
            <person name="Arendt D."/>
            <person name="Savage R."/>
            <person name="Osoegawa K."/>
            <person name="de Jong P."/>
            <person name="Grimwood J."/>
            <person name="Chapman J.A."/>
            <person name="Shapiro H."/>
            <person name="Aerts A."/>
            <person name="Otillar R.P."/>
            <person name="Terry A.Y."/>
            <person name="Boore J.L."/>
            <person name="Grigoriev I.V."/>
            <person name="Lindberg D.R."/>
            <person name="Seaver E.C."/>
            <person name="Weisblat D.A."/>
            <person name="Putnam N.H."/>
            <person name="Rokhsar D.S."/>
        </authorList>
    </citation>
    <scope>NUCLEOTIDE SEQUENCE [LARGE SCALE GENOMIC DNA]</scope>
</reference>
<dbReference type="RefSeq" id="XP_009052074.1">
    <property type="nucleotide sequence ID" value="XM_009053826.1"/>
</dbReference>
<evidence type="ECO:0000256" key="1">
    <source>
        <dbReference type="ARBA" id="ARBA00004555"/>
    </source>
</evidence>
<feature type="binding site" evidence="11">
    <location>
        <begin position="5"/>
        <end position="12"/>
    </location>
    <ligand>
        <name>GTP</name>
        <dbReference type="ChEBI" id="CHEBI:37565"/>
    </ligand>
</feature>
<name>V4AQV5_LOTGI</name>
<evidence type="ECO:0008006" key="15">
    <source>
        <dbReference type="Google" id="ProtNLM"/>
    </source>
</evidence>
<evidence type="ECO:0000256" key="12">
    <source>
        <dbReference type="PIRSR" id="PIRSR606689-2"/>
    </source>
</evidence>
<keyword evidence="14" id="KW-1185">Reference proteome</keyword>
<evidence type="ECO:0000256" key="10">
    <source>
        <dbReference type="ARBA" id="ARBA00023288"/>
    </source>
</evidence>
<feature type="binding site" evidence="12">
    <location>
        <position position="29"/>
    </location>
    <ligand>
        <name>Mg(2+)</name>
        <dbReference type="ChEBI" id="CHEBI:18420"/>
    </ligand>
</feature>
<dbReference type="OrthoDB" id="2011769at2759"/>
<feature type="binding site" evidence="12">
    <location>
        <position position="12"/>
    </location>
    <ligand>
        <name>Mg(2+)</name>
        <dbReference type="ChEBI" id="CHEBI:18420"/>
    </ligand>
</feature>
<keyword evidence="10" id="KW-0449">Lipoprotein</keyword>
<keyword evidence="3" id="KW-0813">Transport</keyword>
<evidence type="ECO:0000313" key="14">
    <source>
        <dbReference type="Proteomes" id="UP000030746"/>
    </source>
</evidence>
<evidence type="ECO:0000256" key="5">
    <source>
        <dbReference type="ARBA" id="ARBA00022741"/>
    </source>
</evidence>
<gene>
    <name evidence="13" type="ORF">LOTGIDRAFT_143354</name>
</gene>
<comment type="similarity">
    <text evidence="2">Belongs to the small GTPase superfamily. Arf family.</text>
</comment>
<dbReference type="InterPro" id="IPR024156">
    <property type="entry name" value="Small_GTPase_ARF"/>
</dbReference>
<dbReference type="AlphaFoldDB" id="V4AQV5"/>
<evidence type="ECO:0000256" key="3">
    <source>
        <dbReference type="ARBA" id="ARBA00022448"/>
    </source>
</evidence>
<keyword evidence="12" id="KW-0479">Metal-binding</keyword>
<evidence type="ECO:0000256" key="2">
    <source>
        <dbReference type="ARBA" id="ARBA00010290"/>
    </source>
</evidence>
<keyword evidence="12" id="KW-0460">Magnesium</keyword>
<keyword evidence="6" id="KW-0931">ER-Golgi transport</keyword>
<evidence type="ECO:0000256" key="4">
    <source>
        <dbReference type="ARBA" id="ARBA00022707"/>
    </source>
</evidence>
<dbReference type="FunFam" id="3.40.50.300:FF:003500">
    <property type="entry name" value="ADP-ribosylation factor 1"/>
    <property type="match status" value="1"/>
</dbReference>
<keyword evidence="5 11" id="KW-0547">Nucleotide-binding</keyword>
<feature type="non-terminal residue" evidence="13">
    <location>
        <position position="1"/>
    </location>
</feature>
<accession>V4AQV5</accession>
<evidence type="ECO:0000313" key="13">
    <source>
        <dbReference type="EMBL" id="ESO97210.1"/>
    </source>
</evidence>
<dbReference type="GO" id="GO:0005794">
    <property type="term" value="C:Golgi apparatus"/>
    <property type="evidence" value="ECO:0007669"/>
    <property type="project" value="UniProtKB-SubCell"/>
</dbReference>
<dbReference type="PROSITE" id="PS51417">
    <property type="entry name" value="ARF"/>
    <property type="match status" value="1"/>
</dbReference>
<sequence length="119" mass="13477">ILFVGLDAAGKSTILYTLKLGEVVTTIPTILCYLESGLNFNAFDVGGRCKIRPLMRHYFLNTDALLYIVDSTDDERLDDALSELCQCLNEDELRDSIFMLLCNKQDKPNAMTAEEFMRN</sequence>
<dbReference type="EMBL" id="KB201306">
    <property type="protein sequence ID" value="ESO97210.1"/>
    <property type="molecule type" value="Genomic_DNA"/>
</dbReference>
<comment type="subcellular location">
    <subcellularLocation>
        <location evidence="1">Golgi apparatus</location>
    </subcellularLocation>
</comment>
<dbReference type="SUPFAM" id="SSF52540">
    <property type="entry name" value="P-loop containing nucleoside triphosphate hydrolases"/>
    <property type="match status" value="1"/>
</dbReference>
<dbReference type="Pfam" id="PF00025">
    <property type="entry name" value="Arf"/>
    <property type="match status" value="1"/>
</dbReference>
<evidence type="ECO:0000256" key="9">
    <source>
        <dbReference type="ARBA" id="ARBA00023134"/>
    </source>
</evidence>
<dbReference type="GO" id="GO:0015031">
    <property type="term" value="P:protein transport"/>
    <property type="evidence" value="ECO:0007669"/>
    <property type="project" value="UniProtKB-KW"/>
</dbReference>
<dbReference type="PANTHER" id="PTHR11711">
    <property type="entry name" value="ADP RIBOSYLATION FACTOR-RELATED"/>
    <property type="match status" value="1"/>
</dbReference>
<evidence type="ECO:0000256" key="8">
    <source>
        <dbReference type="ARBA" id="ARBA00023034"/>
    </source>
</evidence>
<proteinExistence type="inferred from homology"/>
<dbReference type="STRING" id="225164.V4AQV5"/>